<keyword evidence="6 7" id="KW-0472">Membrane</keyword>
<evidence type="ECO:0000256" key="5">
    <source>
        <dbReference type="ARBA" id="ARBA00022989"/>
    </source>
</evidence>
<evidence type="ECO:0000313" key="8">
    <source>
        <dbReference type="EMBL" id="QEC50495.1"/>
    </source>
</evidence>
<dbReference type="HAMAP" id="MF_01147">
    <property type="entry name" value="Lgt"/>
    <property type="match status" value="1"/>
</dbReference>
<feature type="transmembrane region" description="Helical" evidence="7">
    <location>
        <begin position="76"/>
        <end position="98"/>
    </location>
</feature>
<dbReference type="PANTHER" id="PTHR30589:SF0">
    <property type="entry name" value="PHOSPHATIDYLGLYCEROL--PROLIPOPROTEIN DIACYLGLYCERYL TRANSFERASE"/>
    <property type="match status" value="1"/>
</dbReference>
<evidence type="ECO:0000256" key="7">
    <source>
        <dbReference type="HAMAP-Rule" id="MF_01147"/>
    </source>
</evidence>
<keyword evidence="3 7" id="KW-0808">Transferase</keyword>
<dbReference type="PANTHER" id="PTHR30589">
    <property type="entry name" value="PROLIPOPROTEIN DIACYLGLYCERYL TRANSFERASE"/>
    <property type="match status" value="1"/>
</dbReference>
<dbReference type="GO" id="GO:0005886">
    <property type="term" value="C:plasma membrane"/>
    <property type="evidence" value="ECO:0007669"/>
    <property type="project" value="UniProtKB-SubCell"/>
</dbReference>
<dbReference type="Proteomes" id="UP000321805">
    <property type="component" value="Chromosome"/>
</dbReference>
<dbReference type="Pfam" id="PF01790">
    <property type="entry name" value="LGT"/>
    <property type="match status" value="1"/>
</dbReference>
<feature type="transmembrane region" description="Helical" evidence="7">
    <location>
        <begin position="215"/>
        <end position="239"/>
    </location>
</feature>
<dbReference type="EMBL" id="CP042430">
    <property type="protein sequence ID" value="QEC50495.1"/>
    <property type="molecule type" value="Genomic_DNA"/>
</dbReference>
<dbReference type="OrthoDB" id="871140at2"/>
<feature type="transmembrane region" description="Helical" evidence="7">
    <location>
        <begin position="189"/>
        <end position="209"/>
    </location>
</feature>
<feature type="binding site" evidence="7">
    <location>
        <position position="125"/>
    </location>
    <ligand>
        <name>a 1,2-diacyl-sn-glycero-3-phospho-(1'-sn-glycerol)</name>
        <dbReference type="ChEBI" id="CHEBI:64716"/>
    </ligand>
</feature>
<protein>
    <recommendedName>
        <fullName evidence="7">Phosphatidylglycerol--prolipoprotein diacylglyceryl transferase</fullName>
        <ecNumber evidence="7">2.5.1.145</ecNumber>
    </recommendedName>
</protein>
<dbReference type="KEGG" id="bsol:FSW04_24880"/>
<dbReference type="AlphaFoldDB" id="A0A5B8UBR2"/>
<sequence>MKPEISVLGLSIKTFGLFFALNFAVWGFLAARRLKELGKPVDWAYEIVTVALVGGLIGARAYYLLQNHDSLSLGDIFGGAGLIWYGGLAGGIVAVVLWARRRRFLTLDLVDIAGPCLALGYAVGRIGCQVSGDGDYGKAWNGPWAMGYPHGTVPTAPGETVQPTPIYETFAMGLLALVLWSLRDRVRPGVLFALYLVGSGVERFLVEFLRRNEHVLIGLTSAQIEAFVLAVVGVAWLAVVRRRHGSILRDDAAPVRAPELRTA</sequence>
<evidence type="ECO:0000256" key="4">
    <source>
        <dbReference type="ARBA" id="ARBA00022692"/>
    </source>
</evidence>
<comment type="subcellular location">
    <subcellularLocation>
        <location evidence="7">Cell membrane</location>
        <topology evidence="7">Multi-pass membrane protein</topology>
    </subcellularLocation>
</comment>
<name>A0A5B8UBR2_9ACTN</name>
<dbReference type="GO" id="GO:0042158">
    <property type="term" value="P:lipoprotein biosynthetic process"/>
    <property type="evidence" value="ECO:0007669"/>
    <property type="project" value="UniProtKB-UniRule"/>
</dbReference>
<comment type="pathway">
    <text evidence="7">Protein modification; lipoprotein biosynthesis (diacylglyceryl transfer).</text>
</comment>
<dbReference type="RefSeq" id="WP_146923184.1">
    <property type="nucleotide sequence ID" value="NZ_CP042430.1"/>
</dbReference>
<keyword evidence="4 7" id="KW-0812">Transmembrane</keyword>
<feature type="transmembrane region" description="Helical" evidence="7">
    <location>
        <begin position="12"/>
        <end position="31"/>
    </location>
</feature>
<feature type="transmembrane region" description="Helical" evidence="7">
    <location>
        <begin position="164"/>
        <end position="182"/>
    </location>
</feature>
<evidence type="ECO:0000256" key="2">
    <source>
        <dbReference type="ARBA" id="ARBA00022475"/>
    </source>
</evidence>
<keyword evidence="2 7" id="KW-1003">Cell membrane</keyword>
<comment type="function">
    <text evidence="7">Catalyzes the transfer of the diacylglyceryl group from phosphatidylglycerol to the sulfhydryl group of the N-terminal cysteine of a prolipoprotein, the first step in the formation of mature lipoproteins.</text>
</comment>
<keyword evidence="5 7" id="KW-1133">Transmembrane helix</keyword>
<evidence type="ECO:0000256" key="1">
    <source>
        <dbReference type="ARBA" id="ARBA00007150"/>
    </source>
</evidence>
<keyword evidence="8" id="KW-0449">Lipoprotein</keyword>
<comment type="similarity">
    <text evidence="1 7">Belongs to the Lgt family.</text>
</comment>
<organism evidence="8 9">
    <name type="scientific">Baekduia soli</name>
    <dbReference type="NCBI Taxonomy" id="496014"/>
    <lineage>
        <taxon>Bacteria</taxon>
        <taxon>Bacillati</taxon>
        <taxon>Actinomycetota</taxon>
        <taxon>Thermoleophilia</taxon>
        <taxon>Solirubrobacterales</taxon>
        <taxon>Baekduiaceae</taxon>
        <taxon>Baekduia</taxon>
    </lineage>
</organism>
<proteinExistence type="inferred from homology"/>
<evidence type="ECO:0000256" key="3">
    <source>
        <dbReference type="ARBA" id="ARBA00022679"/>
    </source>
</evidence>
<dbReference type="GO" id="GO:0008961">
    <property type="term" value="F:phosphatidylglycerol-prolipoprotein diacylglyceryl transferase activity"/>
    <property type="evidence" value="ECO:0007669"/>
    <property type="project" value="UniProtKB-UniRule"/>
</dbReference>
<accession>A0A5B8UBR2</accession>
<gene>
    <name evidence="7" type="primary">lgt</name>
    <name evidence="8" type="ORF">FSW04_24880</name>
</gene>
<evidence type="ECO:0000313" key="9">
    <source>
        <dbReference type="Proteomes" id="UP000321805"/>
    </source>
</evidence>
<comment type="catalytic activity">
    <reaction evidence="7">
        <text>L-cysteinyl-[prolipoprotein] + a 1,2-diacyl-sn-glycero-3-phospho-(1'-sn-glycerol) = an S-1,2-diacyl-sn-glyceryl-L-cysteinyl-[prolipoprotein] + sn-glycerol 1-phosphate + H(+)</text>
        <dbReference type="Rhea" id="RHEA:56712"/>
        <dbReference type="Rhea" id="RHEA-COMP:14679"/>
        <dbReference type="Rhea" id="RHEA-COMP:14680"/>
        <dbReference type="ChEBI" id="CHEBI:15378"/>
        <dbReference type="ChEBI" id="CHEBI:29950"/>
        <dbReference type="ChEBI" id="CHEBI:57685"/>
        <dbReference type="ChEBI" id="CHEBI:64716"/>
        <dbReference type="ChEBI" id="CHEBI:140658"/>
        <dbReference type="EC" id="2.5.1.145"/>
    </reaction>
</comment>
<reference evidence="8 9" key="1">
    <citation type="journal article" date="2018" name="J. Microbiol.">
        <title>Baekduia soli gen. nov., sp. nov., a novel bacterium isolated from the soil of Baekdu Mountain and proposal of a novel family name, Baekduiaceae fam. nov.</title>
        <authorList>
            <person name="An D.S."/>
            <person name="Siddiqi M.Z."/>
            <person name="Kim K.H."/>
            <person name="Yu H.S."/>
            <person name="Im W.T."/>
        </authorList>
    </citation>
    <scope>NUCLEOTIDE SEQUENCE [LARGE SCALE GENOMIC DNA]</scope>
    <source>
        <strain evidence="8 9">BR7-21</strain>
    </source>
</reference>
<dbReference type="EC" id="2.5.1.145" evidence="7"/>
<dbReference type="UniPathway" id="UPA00664"/>
<keyword evidence="9" id="KW-1185">Reference proteome</keyword>
<evidence type="ECO:0000256" key="6">
    <source>
        <dbReference type="ARBA" id="ARBA00023136"/>
    </source>
</evidence>
<feature type="transmembrane region" description="Helical" evidence="7">
    <location>
        <begin position="43"/>
        <end position="64"/>
    </location>
</feature>
<dbReference type="InterPro" id="IPR001640">
    <property type="entry name" value="Lgt"/>
</dbReference>